<accession>A0ABN8LG97</accession>
<dbReference type="EMBL" id="CALNXI010000035">
    <property type="protein sequence ID" value="CAH3016114.1"/>
    <property type="molecule type" value="Genomic_DNA"/>
</dbReference>
<sequence length="101" mass="11373">MKPVNKGGAFVKPMDSCPTTDQLQKYQEKVENTVNGMSVKCARSTIHNPNLGRPIVPNCTFPTENISSHLDEVMAHLVRSLSTYAKDTNRAFHIFDSFRFD</sequence>
<comment type="caution">
    <text evidence="1">The sequence shown here is derived from an EMBL/GenBank/DDBJ whole genome shotgun (WGS) entry which is preliminary data.</text>
</comment>
<proteinExistence type="predicted"/>
<organism evidence="1 2">
    <name type="scientific">Porites evermanni</name>
    <dbReference type="NCBI Taxonomy" id="104178"/>
    <lineage>
        <taxon>Eukaryota</taxon>
        <taxon>Metazoa</taxon>
        <taxon>Cnidaria</taxon>
        <taxon>Anthozoa</taxon>
        <taxon>Hexacorallia</taxon>
        <taxon>Scleractinia</taxon>
        <taxon>Fungiina</taxon>
        <taxon>Poritidae</taxon>
        <taxon>Porites</taxon>
    </lineage>
</organism>
<evidence type="ECO:0000313" key="1">
    <source>
        <dbReference type="EMBL" id="CAH3016114.1"/>
    </source>
</evidence>
<protein>
    <submittedName>
        <fullName evidence="1">Uncharacterized protein</fullName>
    </submittedName>
</protein>
<name>A0ABN8LG97_9CNID</name>
<feature type="non-terminal residue" evidence="1">
    <location>
        <position position="101"/>
    </location>
</feature>
<gene>
    <name evidence="1" type="ORF">PEVE_00025908</name>
</gene>
<reference evidence="1 2" key="1">
    <citation type="submission" date="2022-05" db="EMBL/GenBank/DDBJ databases">
        <authorList>
            <consortium name="Genoscope - CEA"/>
            <person name="William W."/>
        </authorList>
    </citation>
    <scope>NUCLEOTIDE SEQUENCE [LARGE SCALE GENOMIC DNA]</scope>
</reference>
<keyword evidence="2" id="KW-1185">Reference proteome</keyword>
<evidence type="ECO:0000313" key="2">
    <source>
        <dbReference type="Proteomes" id="UP001159427"/>
    </source>
</evidence>
<dbReference type="Proteomes" id="UP001159427">
    <property type="component" value="Unassembled WGS sequence"/>
</dbReference>